<dbReference type="AlphaFoldDB" id="A0A9P4HN94"/>
<feature type="compositionally biased region" description="Basic and acidic residues" evidence="1">
    <location>
        <begin position="99"/>
        <end position="126"/>
    </location>
</feature>
<proteinExistence type="predicted"/>
<name>A0A9P4HN94_9PLEO</name>
<feature type="compositionally biased region" description="Low complexity" evidence="1">
    <location>
        <begin position="36"/>
        <end position="45"/>
    </location>
</feature>
<evidence type="ECO:0000313" key="3">
    <source>
        <dbReference type="Proteomes" id="UP000799777"/>
    </source>
</evidence>
<feature type="region of interest" description="Disordered" evidence="1">
    <location>
        <begin position="1"/>
        <end position="126"/>
    </location>
</feature>
<sequence length="126" mass="12953">MSTGGLMDTEPGGEQTQYEGAHNLSEPHNKQAGQLGDEATGTTTTPPKPATDEPNTQGVSKADKIRYGQSIQEGGMGGKTTSSSGEASDGGFGGTAAQEQKDASFSKERREQGYGGGKDQDRNIGA</sequence>
<organism evidence="2 3">
    <name type="scientific">Setomelanomma holmii</name>
    <dbReference type="NCBI Taxonomy" id="210430"/>
    <lineage>
        <taxon>Eukaryota</taxon>
        <taxon>Fungi</taxon>
        <taxon>Dikarya</taxon>
        <taxon>Ascomycota</taxon>
        <taxon>Pezizomycotina</taxon>
        <taxon>Dothideomycetes</taxon>
        <taxon>Pleosporomycetidae</taxon>
        <taxon>Pleosporales</taxon>
        <taxon>Pleosporineae</taxon>
        <taxon>Phaeosphaeriaceae</taxon>
        <taxon>Setomelanomma</taxon>
    </lineage>
</organism>
<accession>A0A9P4HN94</accession>
<evidence type="ECO:0000313" key="2">
    <source>
        <dbReference type="EMBL" id="KAF2036081.1"/>
    </source>
</evidence>
<dbReference type="EMBL" id="ML978155">
    <property type="protein sequence ID" value="KAF2036081.1"/>
    <property type="molecule type" value="Genomic_DNA"/>
</dbReference>
<keyword evidence="3" id="KW-1185">Reference proteome</keyword>
<gene>
    <name evidence="2" type="ORF">EK21DRAFT_52570</name>
</gene>
<dbReference type="Proteomes" id="UP000799777">
    <property type="component" value="Unassembled WGS sequence"/>
</dbReference>
<reference evidence="2" key="1">
    <citation type="journal article" date="2020" name="Stud. Mycol.">
        <title>101 Dothideomycetes genomes: a test case for predicting lifestyles and emergence of pathogens.</title>
        <authorList>
            <person name="Haridas S."/>
            <person name="Albert R."/>
            <person name="Binder M."/>
            <person name="Bloem J."/>
            <person name="Labutti K."/>
            <person name="Salamov A."/>
            <person name="Andreopoulos B."/>
            <person name="Baker S."/>
            <person name="Barry K."/>
            <person name="Bills G."/>
            <person name="Bluhm B."/>
            <person name="Cannon C."/>
            <person name="Castanera R."/>
            <person name="Culley D."/>
            <person name="Daum C."/>
            <person name="Ezra D."/>
            <person name="Gonzalez J."/>
            <person name="Henrissat B."/>
            <person name="Kuo A."/>
            <person name="Liang C."/>
            <person name="Lipzen A."/>
            <person name="Lutzoni F."/>
            <person name="Magnuson J."/>
            <person name="Mondo S."/>
            <person name="Nolan M."/>
            <person name="Ohm R."/>
            <person name="Pangilinan J."/>
            <person name="Park H.-J."/>
            <person name="Ramirez L."/>
            <person name="Alfaro M."/>
            <person name="Sun H."/>
            <person name="Tritt A."/>
            <person name="Yoshinaga Y."/>
            <person name="Zwiers L.-H."/>
            <person name="Turgeon B."/>
            <person name="Goodwin S."/>
            <person name="Spatafora J."/>
            <person name="Crous P."/>
            <person name="Grigoriev I."/>
        </authorList>
    </citation>
    <scope>NUCLEOTIDE SEQUENCE</scope>
    <source>
        <strain evidence="2">CBS 110217</strain>
    </source>
</reference>
<evidence type="ECO:0000256" key="1">
    <source>
        <dbReference type="SAM" id="MobiDB-lite"/>
    </source>
</evidence>
<dbReference type="OrthoDB" id="5386823at2759"/>
<comment type="caution">
    <text evidence="2">The sequence shown here is derived from an EMBL/GenBank/DDBJ whole genome shotgun (WGS) entry which is preliminary data.</text>
</comment>
<protein>
    <submittedName>
        <fullName evidence="2">Uncharacterized protein</fullName>
    </submittedName>
</protein>